<proteinExistence type="predicted"/>
<dbReference type="EMBL" id="JASPKY010000549">
    <property type="protein sequence ID" value="KAK9693211.1"/>
    <property type="molecule type" value="Genomic_DNA"/>
</dbReference>
<evidence type="ECO:0000313" key="2">
    <source>
        <dbReference type="Proteomes" id="UP001458880"/>
    </source>
</evidence>
<name>A0AAW1IU78_POPJA</name>
<sequence>MKTAINGFRPDFFAASTAFYDASSLFESQNPPEKSKLDTVEDRIKANETTTTIFFFHEMKHRSLGVPGYLMIIWEVHHEQTQILWNSDITKRSSAAFLYTSSEALMSISKVQANTKRATSKRGKTAVSSTLEECLSESARNVKINFN</sequence>
<evidence type="ECO:0000313" key="1">
    <source>
        <dbReference type="EMBL" id="KAK9693211.1"/>
    </source>
</evidence>
<reference evidence="1 2" key="1">
    <citation type="journal article" date="2024" name="BMC Genomics">
        <title>De novo assembly and annotation of Popillia japonica's genome with initial clues to its potential as an invasive pest.</title>
        <authorList>
            <person name="Cucini C."/>
            <person name="Boschi S."/>
            <person name="Funari R."/>
            <person name="Cardaioli E."/>
            <person name="Iannotti N."/>
            <person name="Marturano G."/>
            <person name="Paoli F."/>
            <person name="Bruttini M."/>
            <person name="Carapelli A."/>
            <person name="Frati F."/>
            <person name="Nardi F."/>
        </authorList>
    </citation>
    <scope>NUCLEOTIDE SEQUENCE [LARGE SCALE GENOMIC DNA]</scope>
    <source>
        <strain evidence="1">DMR45628</strain>
    </source>
</reference>
<dbReference type="AlphaFoldDB" id="A0AAW1IU78"/>
<keyword evidence="2" id="KW-1185">Reference proteome</keyword>
<dbReference type="Proteomes" id="UP001458880">
    <property type="component" value="Unassembled WGS sequence"/>
</dbReference>
<organism evidence="1 2">
    <name type="scientific">Popillia japonica</name>
    <name type="common">Japanese beetle</name>
    <dbReference type="NCBI Taxonomy" id="7064"/>
    <lineage>
        <taxon>Eukaryota</taxon>
        <taxon>Metazoa</taxon>
        <taxon>Ecdysozoa</taxon>
        <taxon>Arthropoda</taxon>
        <taxon>Hexapoda</taxon>
        <taxon>Insecta</taxon>
        <taxon>Pterygota</taxon>
        <taxon>Neoptera</taxon>
        <taxon>Endopterygota</taxon>
        <taxon>Coleoptera</taxon>
        <taxon>Polyphaga</taxon>
        <taxon>Scarabaeiformia</taxon>
        <taxon>Scarabaeidae</taxon>
        <taxon>Rutelinae</taxon>
        <taxon>Popillia</taxon>
    </lineage>
</organism>
<comment type="caution">
    <text evidence="1">The sequence shown here is derived from an EMBL/GenBank/DDBJ whole genome shotgun (WGS) entry which is preliminary data.</text>
</comment>
<gene>
    <name evidence="1" type="ORF">QE152_g34371</name>
</gene>
<protein>
    <submittedName>
        <fullName evidence="1">Uncharacterized protein</fullName>
    </submittedName>
</protein>
<accession>A0AAW1IU78</accession>